<sequence>MDFIVVFLVTLFLLLLLVVSMLFGRAPTYRPDKKSACLLISALCDGKSEDDRWLLFISIPIVHDPDLEKIRLQCYELELQAEDNQDVCFGSGIFRYNPAGMKQLEQIRQKLKILIDNEPTYRSF</sequence>
<evidence type="ECO:0000313" key="2">
    <source>
        <dbReference type="Proteomes" id="UP000198623"/>
    </source>
</evidence>
<protein>
    <submittedName>
        <fullName evidence="1">Uncharacterized protein</fullName>
    </submittedName>
</protein>
<dbReference type="Proteomes" id="UP000198623">
    <property type="component" value="Unassembled WGS sequence"/>
</dbReference>
<accession>A0A1I2V6I3</accession>
<dbReference type="EMBL" id="FOOU01000015">
    <property type="protein sequence ID" value="SFG84842.1"/>
    <property type="molecule type" value="Genomic_DNA"/>
</dbReference>
<evidence type="ECO:0000313" key="1">
    <source>
        <dbReference type="EMBL" id="SFG84842.1"/>
    </source>
</evidence>
<dbReference type="AlphaFoldDB" id="A0A1I2V6I3"/>
<reference evidence="2" key="1">
    <citation type="submission" date="2016-10" db="EMBL/GenBank/DDBJ databases">
        <authorList>
            <person name="Varghese N."/>
            <person name="Submissions S."/>
        </authorList>
    </citation>
    <scope>NUCLEOTIDE SEQUENCE [LARGE SCALE GENOMIC DNA]</scope>
    <source>
        <strain evidence="2">CGMCC 1.10971</strain>
    </source>
</reference>
<proteinExistence type="predicted"/>
<dbReference type="OrthoDB" id="6120993at2"/>
<keyword evidence="2" id="KW-1185">Reference proteome</keyword>
<gene>
    <name evidence="1" type="ORF">SAMN05216175_11589</name>
</gene>
<organism evidence="1 2">
    <name type="scientific">Neptunomonas qingdaonensis</name>
    <dbReference type="NCBI Taxonomy" id="1045558"/>
    <lineage>
        <taxon>Bacteria</taxon>
        <taxon>Pseudomonadati</taxon>
        <taxon>Pseudomonadota</taxon>
        <taxon>Gammaproteobacteria</taxon>
        <taxon>Oceanospirillales</taxon>
        <taxon>Oceanospirillaceae</taxon>
        <taxon>Neptunomonas</taxon>
    </lineage>
</organism>
<name>A0A1I2V6I3_9GAMM</name>
<dbReference type="RefSeq" id="WP_090729945.1">
    <property type="nucleotide sequence ID" value="NZ_FOOU01000015.1"/>
</dbReference>